<sequence>MALFGSSSPQITTQSDLKTQIQNDITQELAVANASELINKVTENCFEHCIQVPENILTPQQDNCANQCLARYMKSWNVISKTYVNRIQNSK</sequence>
<reference evidence="1" key="1">
    <citation type="submission" date="2022-06" db="EMBL/GenBank/DDBJ databases">
        <authorList>
            <person name="Legras J.-L."/>
            <person name="Devillers H."/>
            <person name="Grondin C."/>
        </authorList>
    </citation>
    <scope>NUCLEOTIDE SEQUENCE</scope>
    <source>
        <strain evidence="1">CLIB 1444</strain>
    </source>
</reference>
<proteinExistence type="predicted"/>
<organism evidence="1 2">
    <name type="scientific">[Candida] jaroonii</name>
    <dbReference type="NCBI Taxonomy" id="467808"/>
    <lineage>
        <taxon>Eukaryota</taxon>
        <taxon>Fungi</taxon>
        <taxon>Dikarya</taxon>
        <taxon>Ascomycota</taxon>
        <taxon>Saccharomycotina</taxon>
        <taxon>Pichiomycetes</taxon>
        <taxon>Debaryomycetaceae</taxon>
        <taxon>Yamadazyma</taxon>
    </lineage>
</organism>
<accession>A0ACA9YFV6</accession>
<gene>
    <name evidence="1" type="ORF">CLIB1444_20S00738</name>
</gene>
<dbReference type="Proteomes" id="UP001152531">
    <property type="component" value="Unassembled WGS sequence"/>
</dbReference>
<comment type="caution">
    <text evidence="1">The sequence shown here is derived from an EMBL/GenBank/DDBJ whole genome shotgun (WGS) entry which is preliminary data.</text>
</comment>
<name>A0ACA9YFV6_9ASCO</name>
<dbReference type="EMBL" id="CALSDN010000020">
    <property type="protein sequence ID" value="CAH6723787.1"/>
    <property type="molecule type" value="Genomic_DNA"/>
</dbReference>
<evidence type="ECO:0000313" key="2">
    <source>
        <dbReference type="Proteomes" id="UP001152531"/>
    </source>
</evidence>
<protein>
    <submittedName>
        <fullName evidence="1">Mitochondrial import inner membrane translocase subunit Tim13p</fullName>
    </submittedName>
</protein>
<evidence type="ECO:0000313" key="1">
    <source>
        <dbReference type="EMBL" id="CAH6723787.1"/>
    </source>
</evidence>
<keyword evidence="2" id="KW-1185">Reference proteome</keyword>